<dbReference type="EMBL" id="OM654404">
    <property type="protein sequence ID" value="UPI11723.1"/>
    <property type="molecule type" value="Genomic_DNA"/>
</dbReference>
<proteinExistence type="predicted"/>
<evidence type="ECO:0000313" key="1">
    <source>
        <dbReference type="EMBL" id="UPI11723.1"/>
    </source>
</evidence>
<protein>
    <submittedName>
        <fullName evidence="1">Uncharacterized protein</fullName>
    </submittedName>
</protein>
<evidence type="ECO:0000313" key="2">
    <source>
        <dbReference type="Proteomes" id="UP001164315"/>
    </source>
</evidence>
<accession>A0A9X9E363</accession>
<organism evidence="1 2">
    <name type="scientific">Aeromonas phage yong1</name>
    <dbReference type="NCBI Taxonomy" id="2924882"/>
    <lineage>
        <taxon>Viruses</taxon>
        <taxon>Duplodnaviria</taxon>
        <taxon>Heunggongvirae</taxon>
        <taxon>Uroviricota</taxon>
        <taxon>Caudoviricetes</taxon>
        <taxon>Autographivirales</taxon>
        <taxon>Autonotataviridae</taxon>
        <taxon>Melnykvirinae</taxon>
        <taxon>Ahphunavirus</taxon>
        <taxon>Ahphunavirus yong1</taxon>
    </lineage>
</organism>
<name>A0A9X9E363_9CAUD</name>
<dbReference type="Proteomes" id="UP001164315">
    <property type="component" value="Segment"/>
</dbReference>
<reference evidence="1 2" key="1">
    <citation type="submission" date="2022-02" db="EMBL/GenBank/DDBJ databases">
        <title>Characterization of Aeromonas phage yong1 and its protective effects against Aeromonas hydrophila in brocade carp (Cyprinus aka Koi).</title>
        <authorList>
            <person name="Pan L."/>
            <person name="Li D."/>
            <person name="Lin W."/>
            <person name="Liu W."/>
            <person name="Qu C."/>
            <person name="Qian M."/>
            <person name="Cai R."/>
            <person name="Wang F."/>
            <person name="Zhou Q."/>
            <person name="Tong Y."/>
        </authorList>
    </citation>
    <scope>NUCLEOTIDE SEQUENCE [LARGE SCALE GENOMIC DNA]</scope>
</reference>
<keyword evidence="2" id="KW-1185">Reference proteome</keyword>
<sequence length="129" mass="13621">MITLLPYMPSLSCGAQLRQKLTHLVDHVVINQSGEAAKAVTDLMDYYGAKVYIATGDPSNGPYCGMGVPDVRLHLYKAASEIRIMDPNNTQMLAEFEAAIAAVKAAVASLVPAVATTQSAVDPKNGQSA</sequence>